<dbReference type="PROSITE" id="PS00657">
    <property type="entry name" value="FORK_HEAD_1"/>
    <property type="match status" value="1"/>
</dbReference>
<dbReference type="InterPro" id="IPR047515">
    <property type="entry name" value="FH_FOXL2"/>
</dbReference>
<protein>
    <recommendedName>
        <fullName evidence="10">Forkhead box protein L2</fullName>
    </recommendedName>
</protein>
<dbReference type="STRING" id="400682.A0A1X7TF25"/>
<keyword evidence="9 11" id="KW-0539">Nucleus</keyword>
<reference evidence="14" key="1">
    <citation type="journal article" date="2010" name="Nature">
        <title>The Amphimedon queenslandica genome and the evolution of animal complexity.</title>
        <authorList>
            <person name="Srivastava M."/>
            <person name="Simakov O."/>
            <person name="Chapman J."/>
            <person name="Fahey B."/>
            <person name="Gauthier M.E."/>
            <person name="Mitros T."/>
            <person name="Richards G.S."/>
            <person name="Conaco C."/>
            <person name="Dacre M."/>
            <person name="Hellsten U."/>
            <person name="Larroux C."/>
            <person name="Putnam N.H."/>
            <person name="Stanke M."/>
            <person name="Adamska M."/>
            <person name="Darling A."/>
            <person name="Degnan S.M."/>
            <person name="Oakley T.H."/>
            <person name="Plachetzki D.C."/>
            <person name="Zhai Y."/>
            <person name="Adamski M."/>
            <person name="Calcino A."/>
            <person name="Cummins S.F."/>
            <person name="Goodstein D.M."/>
            <person name="Harris C."/>
            <person name="Jackson D.J."/>
            <person name="Leys S.P."/>
            <person name="Shu S."/>
            <person name="Woodcroft B.J."/>
            <person name="Vervoort M."/>
            <person name="Kosik K.S."/>
            <person name="Manning G."/>
            <person name="Degnan B.M."/>
            <person name="Rokhsar D.S."/>
        </authorList>
    </citation>
    <scope>NUCLEOTIDE SEQUENCE [LARGE SCALE GENOMIC DNA]</scope>
</reference>
<dbReference type="GO" id="GO:0000981">
    <property type="term" value="F:DNA-binding transcription factor activity, RNA polymerase II-specific"/>
    <property type="evidence" value="ECO:0007669"/>
    <property type="project" value="TreeGrafter"/>
</dbReference>
<keyword evidence="14" id="KW-1185">Reference proteome</keyword>
<dbReference type="Gene3D" id="1.10.10.10">
    <property type="entry name" value="Winged helix-like DNA-binding domain superfamily/Winged helix DNA-binding domain"/>
    <property type="match status" value="1"/>
</dbReference>
<comment type="subcellular location">
    <subcellularLocation>
        <location evidence="1 11">Nucleus</location>
    </subcellularLocation>
</comment>
<dbReference type="eggNOG" id="KOG2294">
    <property type="taxonomic scope" value="Eukaryota"/>
</dbReference>
<accession>A0A1X7TF25</accession>
<organism evidence="13">
    <name type="scientific">Amphimedon queenslandica</name>
    <name type="common">Sponge</name>
    <dbReference type="NCBI Taxonomy" id="400682"/>
    <lineage>
        <taxon>Eukaryota</taxon>
        <taxon>Metazoa</taxon>
        <taxon>Porifera</taxon>
        <taxon>Demospongiae</taxon>
        <taxon>Heteroscleromorpha</taxon>
        <taxon>Haplosclerida</taxon>
        <taxon>Niphatidae</taxon>
        <taxon>Amphimedon</taxon>
    </lineage>
</organism>
<reference evidence="13" key="2">
    <citation type="submission" date="2017-05" db="UniProtKB">
        <authorList>
            <consortium name="EnsemblMetazoa"/>
        </authorList>
    </citation>
    <scope>IDENTIFICATION</scope>
</reference>
<evidence type="ECO:0000256" key="6">
    <source>
        <dbReference type="ARBA" id="ARBA00023015"/>
    </source>
</evidence>
<dbReference type="CDD" id="cd20028">
    <property type="entry name" value="FH_FOXL2"/>
    <property type="match status" value="1"/>
</dbReference>
<dbReference type="GO" id="GO:0000978">
    <property type="term" value="F:RNA polymerase II cis-regulatory region sequence-specific DNA binding"/>
    <property type="evidence" value="ECO:0007669"/>
    <property type="project" value="TreeGrafter"/>
</dbReference>
<keyword evidence="7 11" id="KW-0238">DNA-binding</keyword>
<dbReference type="GO" id="GO:0009653">
    <property type="term" value="P:anatomical structure morphogenesis"/>
    <property type="evidence" value="ECO:0007669"/>
    <property type="project" value="TreeGrafter"/>
</dbReference>
<dbReference type="InParanoid" id="A0A1X7TF25"/>
<keyword evidence="5" id="KW-0832">Ubl conjugation</keyword>
<dbReference type="AlphaFoldDB" id="A0A1X7TF25"/>
<evidence type="ECO:0000256" key="7">
    <source>
        <dbReference type="ARBA" id="ARBA00023125"/>
    </source>
</evidence>
<evidence type="ECO:0000256" key="10">
    <source>
        <dbReference type="ARBA" id="ARBA00034872"/>
    </source>
</evidence>
<dbReference type="FunFam" id="1.10.10.10:FF:000016">
    <property type="entry name" value="Forkhead box protein I1"/>
    <property type="match status" value="1"/>
</dbReference>
<dbReference type="SMART" id="SM00339">
    <property type="entry name" value="FH"/>
    <property type="match status" value="1"/>
</dbReference>
<dbReference type="PROSITE" id="PS00658">
    <property type="entry name" value="FORK_HEAD_2"/>
    <property type="match status" value="1"/>
</dbReference>
<dbReference type="KEGG" id="aqu:105314945"/>
<feature type="domain" description="Fork-head" evidence="12">
    <location>
        <begin position="56"/>
        <end position="149"/>
    </location>
</feature>
<evidence type="ECO:0000256" key="1">
    <source>
        <dbReference type="ARBA" id="ARBA00004123"/>
    </source>
</evidence>
<sequence>MAMVMDCSGQQQLLGRDSSSSPEPSAVLSAGGLSAKLQQSLFAQVNIDSDRNEDVKPPYSYVALIAMAIAKSPDKRLTLSGIYQFIMDQFPYYAKNKKGWQNSIRHNLSLNECFVKVPRDGGDRKGNYWTLDESCEEMFENGNFKRRKRMKRPQKPLSTEPKKAIYFTTGNPGAGCFAEDNQLGGTSQQGYCHPMPPQHHPYAPPPAYPSGTSMQHMYGQYGTGGAVTPPYLGGYSPSPPQLDLYGTRSNCLPSSTSCHNSYSSAPQGSNIYASGSGCYLPGASLPSFGSTYGGFGNSMSNPYLLDGKVM</sequence>
<dbReference type="SUPFAM" id="SSF46785">
    <property type="entry name" value="Winged helix' DNA-binding domain"/>
    <property type="match status" value="1"/>
</dbReference>
<proteinExistence type="predicted"/>
<evidence type="ECO:0000256" key="8">
    <source>
        <dbReference type="ARBA" id="ARBA00023163"/>
    </source>
</evidence>
<name>A0A1X7TF25_AMPQE</name>
<dbReference type="PROSITE" id="PS50039">
    <property type="entry name" value="FORK_HEAD_3"/>
    <property type="match status" value="1"/>
</dbReference>
<dbReference type="PRINTS" id="PR00053">
    <property type="entry name" value="FORKHEAD"/>
</dbReference>
<dbReference type="Pfam" id="PF00250">
    <property type="entry name" value="Forkhead"/>
    <property type="match status" value="1"/>
</dbReference>
<dbReference type="InterPro" id="IPR036390">
    <property type="entry name" value="WH_DNA-bd_sf"/>
</dbReference>
<dbReference type="GO" id="GO:0030154">
    <property type="term" value="P:cell differentiation"/>
    <property type="evidence" value="ECO:0007669"/>
    <property type="project" value="UniProtKB-KW"/>
</dbReference>
<dbReference type="EnsemblMetazoa" id="Aqu2.1.13103_001">
    <property type="protein sequence ID" value="Aqu2.1.13103_001"/>
    <property type="gene ID" value="Aqu2.1.13103"/>
</dbReference>
<dbReference type="GO" id="GO:0005634">
    <property type="term" value="C:nucleus"/>
    <property type="evidence" value="ECO:0007669"/>
    <property type="project" value="UniProtKB-SubCell"/>
</dbReference>
<gene>
    <name evidence="13" type="primary">105314945</name>
</gene>
<dbReference type="InterPro" id="IPR030456">
    <property type="entry name" value="TF_fork_head_CS_2"/>
</dbReference>
<dbReference type="Proteomes" id="UP000007879">
    <property type="component" value="Unassembled WGS sequence"/>
</dbReference>
<evidence type="ECO:0000313" key="13">
    <source>
        <dbReference type="EnsemblMetazoa" id="Aqu2.1.13103_001"/>
    </source>
</evidence>
<keyword evidence="4" id="KW-0221">Differentiation</keyword>
<evidence type="ECO:0000256" key="2">
    <source>
        <dbReference type="ARBA" id="ARBA00022499"/>
    </source>
</evidence>
<evidence type="ECO:0000256" key="9">
    <source>
        <dbReference type="ARBA" id="ARBA00023242"/>
    </source>
</evidence>
<evidence type="ECO:0000256" key="4">
    <source>
        <dbReference type="ARBA" id="ARBA00022782"/>
    </source>
</evidence>
<dbReference type="OrthoDB" id="5402974at2759"/>
<dbReference type="EnsemblMetazoa" id="XM_011409391.2">
    <property type="protein sequence ID" value="XP_011407693.1"/>
    <property type="gene ID" value="LOC105314945"/>
</dbReference>
<evidence type="ECO:0000259" key="12">
    <source>
        <dbReference type="PROSITE" id="PS50039"/>
    </source>
</evidence>
<dbReference type="InterPro" id="IPR001766">
    <property type="entry name" value="Fork_head_dom"/>
</dbReference>
<dbReference type="InterPro" id="IPR018122">
    <property type="entry name" value="TF_fork_head_CS_1"/>
</dbReference>
<keyword evidence="2" id="KW-1017">Isopeptide bond</keyword>
<dbReference type="PANTHER" id="PTHR11829">
    <property type="entry name" value="FORKHEAD BOX PROTEIN"/>
    <property type="match status" value="1"/>
</dbReference>
<dbReference type="InterPro" id="IPR036388">
    <property type="entry name" value="WH-like_DNA-bd_sf"/>
</dbReference>
<dbReference type="PANTHER" id="PTHR11829:SF411">
    <property type="entry name" value="FORKHEAD BOX PROTEIN L2"/>
    <property type="match status" value="1"/>
</dbReference>
<evidence type="ECO:0000256" key="3">
    <source>
        <dbReference type="ARBA" id="ARBA00022553"/>
    </source>
</evidence>
<keyword evidence="3" id="KW-0597">Phosphoprotein</keyword>
<evidence type="ECO:0000256" key="11">
    <source>
        <dbReference type="PROSITE-ProRule" id="PRU00089"/>
    </source>
</evidence>
<feature type="DNA-binding region" description="Fork-head" evidence="11">
    <location>
        <begin position="56"/>
        <end position="149"/>
    </location>
</feature>
<keyword evidence="8" id="KW-0804">Transcription</keyword>
<evidence type="ECO:0000256" key="5">
    <source>
        <dbReference type="ARBA" id="ARBA00022843"/>
    </source>
</evidence>
<evidence type="ECO:0000313" key="14">
    <source>
        <dbReference type="Proteomes" id="UP000007879"/>
    </source>
</evidence>
<dbReference type="InterPro" id="IPR050211">
    <property type="entry name" value="FOX_domain-containing"/>
</dbReference>
<keyword evidence="6" id="KW-0805">Transcription regulation</keyword>